<dbReference type="EMBL" id="BAABME010004651">
    <property type="protein sequence ID" value="GAA0163086.1"/>
    <property type="molecule type" value="Genomic_DNA"/>
</dbReference>
<proteinExistence type="inferred from homology"/>
<dbReference type="AlphaFoldDB" id="A0AAV3QJD2"/>
<keyword evidence="8" id="KW-1185">Reference proteome</keyword>
<reference evidence="7 8" key="1">
    <citation type="submission" date="2024-01" db="EMBL/GenBank/DDBJ databases">
        <title>The complete chloroplast genome sequence of Lithospermum erythrorhizon: insights into the phylogenetic relationship among Boraginaceae species and the maternal lineages of purple gromwells.</title>
        <authorList>
            <person name="Okada T."/>
            <person name="Watanabe K."/>
        </authorList>
    </citation>
    <scope>NUCLEOTIDE SEQUENCE [LARGE SCALE GENOMIC DNA]</scope>
</reference>
<dbReference type="InterPro" id="IPR006671">
    <property type="entry name" value="Cyclin_N"/>
</dbReference>
<organism evidence="7 8">
    <name type="scientific">Lithospermum erythrorhizon</name>
    <name type="common">Purple gromwell</name>
    <name type="synonym">Lithospermum officinale var. erythrorhizon</name>
    <dbReference type="NCBI Taxonomy" id="34254"/>
    <lineage>
        <taxon>Eukaryota</taxon>
        <taxon>Viridiplantae</taxon>
        <taxon>Streptophyta</taxon>
        <taxon>Embryophyta</taxon>
        <taxon>Tracheophyta</taxon>
        <taxon>Spermatophyta</taxon>
        <taxon>Magnoliopsida</taxon>
        <taxon>eudicotyledons</taxon>
        <taxon>Gunneridae</taxon>
        <taxon>Pentapetalae</taxon>
        <taxon>asterids</taxon>
        <taxon>lamiids</taxon>
        <taxon>Boraginales</taxon>
        <taxon>Boraginaceae</taxon>
        <taxon>Boraginoideae</taxon>
        <taxon>Lithospermeae</taxon>
        <taxon>Lithospermum</taxon>
    </lineage>
</organism>
<dbReference type="PANTHER" id="PTHR10177">
    <property type="entry name" value="CYCLINS"/>
    <property type="match status" value="1"/>
</dbReference>
<feature type="domain" description="Cyclin-like" evidence="6">
    <location>
        <begin position="84"/>
        <end position="170"/>
    </location>
</feature>
<evidence type="ECO:0000256" key="5">
    <source>
        <dbReference type="RuleBase" id="RU000383"/>
    </source>
</evidence>
<comment type="caution">
    <text evidence="7">The sequence shown here is derived from an EMBL/GenBank/DDBJ whole genome shotgun (WGS) entry which is preliminary data.</text>
</comment>
<dbReference type="SUPFAM" id="SSF47954">
    <property type="entry name" value="Cyclin-like"/>
    <property type="match status" value="1"/>
</dbReference>
<name>A0AAV3QJD2_LITER</name>
<evidence type="ECO:0000256" key="4">
    <source>
        <dbReference type="ARBA" id="ARBA00023306"/>
    </source>
</evidence>
<dbReference type="InterPro" id="IPR039361">
    <property type="entry name" value="Cyclin"/>
</dbReference>
<dbReference type="GO" id="GO:0016301">
    <property type="term" value="F:kinase activity"/>
    <property type="evidence" value="ECO:0007669"/>
    <property type="project" value="UniProtKB-KW"/>
</dbReference>
<dbReference type="Pfam" id="PF00134">
    <property type="entry name" value="Cyclin_N"/>
    <property type="match status" value="1"/>
</dbReference>
<dbReference type="FunFam" id="1.10.472.10:FF:000069">
    <property type="entry name" value="Cyclin-D5-1"/>
    <property type="match status" value="1"/>
</dbReference>
<evidence type="ECO:0000259" key="6">
    <source>
        <dbReference type="SMART" id="SM00385"/>
    </source>
</evidence>
<comment type="similarity">
    <text evidence="1">Belongs to the cyclin family. Cyclin D subfamily.</text>
</comment>
<keyword evidence="2" id="KW-0132">Cell division</keyword>
<dbReference type="CDD" id="cd20544">
    <property type="entry name" value="CYCLIN_AtCycD-like_rpt2"/>
    <property type="match status" value="1"/>
</dbReference>
<dbReference type="CDD" id="cd20543">
    <property type="entry name" value="CYCLIN_AtCycD-like_rpt1"/>
    <property type="match status" value="1"/>
</dbReference>
<dbReference type="GO" id="GO:0051301">
    <property type="term" value="P:cell division"/>
    <property type="evidence" value="ECO:0007669"/>
    <property type="project" value="UniProtKB-KW"/>
</dbReference>
<evidence type="ECO:0000256" key="1">
    <source>
        <dbReference type="ARBA" id="ARBA00009065"/>
    </source>
</evidence>
<protein>
    <submittedName>
        <fullName evidence="7">Kinase activator</fullName>
    </submittedName>
</protein>
<dbReference type="SMART" id="SM00385">
    <property type="entry name" value="CYCLIN"/>
    <property type="match status" value="1"/>
</dbReference>
<keyword evidence="3 5" id="KW-0195">Cyclin</keyword>
<dbReference type="InterPro" id="IPR013763">
    <property type="entry name" value="Cyclin-like_dom"/>
</dbReference>
<evidence type="ECO:0000256" key="2">
    <source>
        <dbReference type="ARBA" id="ARBA00022618"/>
    </source>
</evidence>
<accession>A0AAV3QJD2</accession>
<keyword evidence="7" id="KW-0808">Transferase</keyword>
<dbReference type="Proteomes" id="UP001454036">
    <property type="component" value="Unassembled WGS sequence"/>
</dbReference>
<evidence type="ECO:0000313" key="7">
    <source>
        <dbReference type="EMBL" id="GAA0163086.1"/>
    </source>
</evidence>
<keyword evidence="4" id="KW-0131">Cell cycle</keyword>
<gene>
    <name evidence="7" type="ORF">LIER_19042</name>
</gene>
<evidence type="ECO:0000313" key="8">
    <source>
        <dbReference type="Proteomes" id="UP001454036"/>
    </source>
</evidence>
<sequence length="336" mass="38491">MDNFQSHSDQSTTFSPSTLLCKEPNISFDEEEIEIYSSLDAFDGDDDQEKEEYVKMLFDKEIPCANEDQIVQDWIKEARFNAIQYILNITTIFRFKLLTAYTSISYFDTFLSRRHIDVENSWAMNLLAVACLSLAAKMEECEVPSLPEFAMEEFSFESKVIQKMELLILSTLEWKMITITPFSFINFIIPKFGNDSSPSNIKPMISELIFRLIKDVNLMSYRQSVIGAAMTLMALDPRLSKEAMETRLRGLSSCLPVHIEEVWSCYNKMQVIDTQRLNKSSKCIISPPLSPTQFPNLGHPSNSSPAIGSKRKILGFNECDQNSDNFPPNDENKRQI</sequence>
<dbReference type="InterPro" id="IPR036915">
    <property type="entry name" value="Cyclin-like_sf"/>
</dbReference>
<dbReference type="Gene3D" id="1.10.472.10">
    <property type="entry name" value="Cyclin-like"/>
    <property type="match status" value="2"/>
</dbReference>
<keyword evidence="7" id="KW-0418">Kinase</keyword>
<evidence type="ECO:0000256" key="3">
    <source>
        <dbReference type="ARBA" id="ARBA00023127"/>
    </source>
</evidence>